<dbReference type="InterPro" id="IPR023346">
    <property type="entry name" value="Lysozyme-like_dom_sf"/>
</dbReference>
<dbReference type="Gene3D" id="1.10.530.10">
    <property type="match status" value="1"/>
</dbReference>
<keyword evidence="1" id="KW-0611">Plant defense</keyword>
<evidence type="ECO:0000256" key="3">
    <source>
        <dbReference type="SAM" id="SignalP"/>
    </source>
</evidence>
<dbReference type="EMBL" id="MCFD01000001">
    <property type="protein sequence ID" value="ORX73816.1"/>
    <property type="molecule type" value="Genomic_DNA"/>
</dbReference>
<dbReference type="Proteomes" id="UP000193922">
    <property type="component" value="Unassembled WGS sequence"/>
</dbReference>
<dbReference type="InterPro" id="IPR000726">
    <property type="entry name" value="Glyco_hydro_19_cat"/>
</dbReference>
<sequence length="258" mass="29064">MNIFVPLILAAILYIQSAPAFSNVLHYRPHGPGRPDGLLNWLQPPRLQSYPTPTQSTTLISCSELRQIIIRNGYTAGDDLEAHCQILNRDASRLGRIQTRTELAMFLAHVLLETGGLTQFEEHAALVDQQAAARYASPLGRKDKYYFGRGCLQLSWPENYKDASLALYGNGNILIDDPDWVARDINVAWATAFWYWRERVRVVSGVIDSMDFGKTIRAINGQIECSGLDATAQKRFEIYWNILAVFGLPQPVHRNISC</sequence>
<evidence type="ECO:0000259" key="4">
    <source>
        <dbReference type="Pfam" id="PF00182"/>
    </source>
</evidence>
<evidence type="ECO:0000256" key="2">
    <source>
        <dbReference type="ARBA" id="ARBA00023157"/>
    </source>
</evidence>
<keyword evidence="2" id="KW-1015">Disulfide bond</keyword>
<feature type="chain" id="PRO_5012621118" evidence="3">
    <location>
        <begin position="21"/>
        <end position="258"/>
    </location>
</feature>
<dbReference type="OrthoDB" id="5985073at2759"/>
<dbReference type="GO" id="GO:0016998">
    <property type="term" value="P:cell wall macromolecule catabolic process"/>
    <property type="evidence" value="ECO:0007669"/>
    <property type="project" value="InterPro"/>
</dbReference>
<dbReference type="SUPFAM" id="SSF53955">
    <property type="entry name" value="Lysozyme-like"/>
    <property type="match status" value="1"/>
</dbReference>
<keyword evidence="6" id="KW-1185">Reference proteome</keyword>
<keyword evidence="3" id="KW-0732">Signal</keyword>
<dbReference type="GeneID" id="63802647"/>
<dbReference type="AlphaFoldDB" id="A0A1Y1WKT8"/>
<feature type="domain" description="Glycoside hydrolase family 19 catalytic" evidence="4">
    <location>
        <begin position="140"/>
        <end position="197"/>
    </location>
</feature>
<gene>
    <name evidence="5" type="ORF">DL89DRAFT_263820</name>
</gene>
<name>A0A1Y1WKT8_9FUNG</name>
<dbReference type="CDD" id="cd00325">
    <property type="entry name" value="chitinase_GH19"/>
    <property type="match status" value="1"/>
</dbReference>
<dbReference type="GO" id="GO:0004568">
    <property type="term" value="F:chitinase activity"/>
    <property type="evidence" value="ECO:0007669"/>
    <property type="project" value="InterPro"/>
</dbReference>
<evidence type="ECO:0000313" key="6">
    <source>
        <dbReference type="Proteomes" id="UP000193922"/>
    </source>
</evidence>
<organism evidence="5 6">
    <name type="scientific">Linderina pennispora</name>
    <dbReference type="NCBI Taxonomy" id="61395"/>
    <lineage>
        <taxon>Eukaryota</taxon>
        <taxon>Fungi</taxon>
        <taxon>Fungi incertae sedis</taxon>
        <taxon>Zoopagomycota</taxon>
        <taxon>Kickxellomycotina</taxon>
        <taxon>Kickxellomycetes</taxon>
        <taxon>Kickxellales</taxon>
        <taxon>Kickxellaceae</taxon>
        <taxon>Linderina</taxon>
    </lineage>
</organism>
<accession>A0A1Y1WKT8</accession>
<dbReference type="RefSeq" id="XP_040747027.1">
    <property type="nucleotide sequence ID" value="XM_040885999.1"/>
</dbReference>
<protein>
    <submittedName>
        <fullName evidence="5">Lysozyme-like protein</fullName>
    </submittedName>
</protein>
<dbReference type="GO" id="GO:0006952">
    <property type="term" value="P:defense response"/>
    <property type="evidence" value="ECO:0007669"/>
    <property type="project" value="UniProtKB-KW"/>
</dbReference>
<dbReference type="PANTHER" id="PTHR22595">
    <property type="entry name" value="CHITINASE-RELATED"/>
    <property type="match status" value="1"/>
</dbReference>
<proteinExistence type="predicted"/>
<dbReference type="Pfam" id="PF00182">
    <property type="entry name" value="Glyco_hydro_19"/>
    <property type="match status" value="1"/>
</dbReference>
<dbReference type="GO" id="GO:0006032">
    <property type="term" value="P:chitin catabolic process"/>
    <property type="evidence" value="ECO:0007669"/>
    <property type="project" value="InterPro"/>
</dbReference>
<dbReference type="PANTHER" id="PTHR22595:SF79">
    <property type="entry name" value="CHITINASE 12"/>
    <property type="match status" value="1"/>
</dbReference>
<reference evidence="5 6" key="1">
    <citation type="submission" date="2016-07" db="EMBL/GenBank/DDBJ databases">
        <title>Pervasive Adenine N6-methylation of Active Genes in Fungi.</title>
        <authorList>
            <consortium name="DOE Joint Genome Institute"/>
            <person name="Mondo S.J."/>
            <person name="Dannebaum R.O."/>
            <person name="Kuo R.C."/>
            <person name="Labutti K."/>
            <person name="Haridas S."/>
            <person name="Kuo A."/>
            <person name="Salamov A."/>
            <person name="Ahrendt S.R."/>
            <person name="Lipzen A."/>
            <person name="Sullivan W."/>
            <person name="Andreopoulos W.B."/>
            <person name="Clum A."/>
            <person name="Lindquist E."/>
            <person name="Daum C."/>
            <person name="Ramamoorthy G.K."/>
            <person name="Gryganskyi A."/>
            <person name="Culley D."/>
            <person name="Magnuson J.K."/>
            <person name="James T.Y."/>
            <person name="O'Malley M.A."/>
            <person name="Stajich J.E."/>
            <person name="Spatafora J.W."/>
            <person name="Visel A."/>
            <person name="Grigoriev I.V."/>
        </authorList>
    </citation>
    <scope>NUCLEOTIDE SEQUENCE [LARGE SCALE GENOMIC DNA]</scope>
    <source>
        <strain evidence="5 6">ATCC 12442</strain>
    </source>
</reference>
<comment type="caution">
    <text evidence="5">The sequence shown here is derived from an EMBL/GenBank/DDBJ whole genome shotgun (WGS) entry which is preliminary data.</text>
</comment>
<evidence type="ECO:0000256" key="1">
    <source>
        <dbReference type="ARBA" id="ARBA00022821"/>
    </source>
</evidence>
<evidence type="ECO:0000313" key="5">
    <source>
        <dbReference type="EMBL" id="ORX73816.1"/>
    </source>
</evidence>
<feature type="signal peptide" evidence="3">
    <location>
        <begin position="1"/>
        <end position="20"/>
    </location>
</feature>